<keyword evidence="4" id="KW-1185">Reference proteome</keyword>
<reference evidence="3" key="1">
    <citation type="journal article" date="2023" name="Mol. Phylogenet. Evol.">
        <title>Genome-scale phylogeny and comparative genomics of the fungal order Sordariales.</title>
        <authorList>
            <person name="Hensen N."/>
            <person name="Bonometti L."/>
            <person name="Westerberg I."/>
            <person name="Brannstrom I.O."/>
            <person name="Guillou S."/>
            <person name="Cros-Aarteil S."/>
            <person name="Calhoun S."/>
            <person name="Haridas S."/>
            <person name="Kuo A."/>
            <person name="Mondo S."/>
            <person name="Pangilinan J."/>
            <person name="Riley R."/>
            <person name="LaButti K."/>
            <person name="Andreopoulos B."/>
            <person name="Lipzen A."/>
            <person name="Chen C."/>
            <person name="Yan M."/>
            <person name="Daum C."/>
            <person name="Ng V."/>
            <person name="Clum A."/>
            <person name="Steindorff A."/>
            <person name="Ohm R.A."/>
            <person name="Martin F."/>
            <person name="Silar P."/>
            <person name="Natvig D.O."/>
            <person name="Lalanne C."/>
            <person name="Gautier V."/>
            <person name="Ament-Velasquez S.L."/>
            <person name="Kruys A."/>
            <person name="Hutchinson M.I."/>
            <person name="Powell A.J."/>
            <person name="Barry K."/>
            <person name="Miller A.N."/>
            <person name="Grigoriev I.V."/>
            <person name="Debuchy R."/>
            <person name="Gladieux P."/>
            <person name="Hiltunen Thoren M."/>
            <person name="Johannesson H."/>
        </authorList>
    </citation>
    <scope>NUCLEOTIDE SEQUENCE</scope>
    <source>
        <strain evidence="3">CBS 892.96</strain>
    </source>
</reference>
<dbReference type="InterPro" id="IPR013083">
    <property type="entry name" value="Znf_RING/FYVE/PHD"/>
</dbReference>
<accession>A0AAN7A507</accession>
<dbReference type="GO" id="GO:0061630">
    <property type="term" value="F:ubiquitin protein ligase activity"/>
    <property type="evidence" value="ECO:0007669"/>
    <property type="project" value="TreeGrafter"/>
</dbReference>
<dbReference type="PANTHER" id="PTHR22765:SF434">
    <property type="entry name" value="GB|AAD18119.1-RELATED"/>
    <property type="match status" value="1"/>
</dbReference>
<evidence type="ECO:0000313" key="4">
    <source>
        <dbReference type="Proteomes" id="UP001302321"/>
    </source>
</evidence>
<keyword evidence="1" id="KW-0862">Zinc</keyword>
<dbReference type="Gene3D" id="3.30.40.10">
    <property type="entry name" value="Zinc/RING finger domain, C3HC4 (zinc finger)"/>
    <property type="match status" value="1"/>
</dbReference>
<feature type="domain" description="RING-type" evidence="2">
    <location>
        <begin position="344"/>
        <end position="400"/>
    </location>
</feature>
<dbReference type="Proteomes" id="UP001302321">
    <property type="component" value="Unassembled WGS sequence"/>
</dbReference>
<keyword evidence="1" id="KW-0863">Zinc-finger</keyword>
<dbReference type="AlphaFoldDB" id="A0AAN7A507"/>
<proteinExistence type="predicted"/>
<sequence>MNPSLATPSATDINLRLRTDLQSIERLAHRIVQTTDISRTWLLPTEVRQKLKMMGILTARIKSKLISLPTSTANITDSAVLAAMDTACDSRTVIEAMSLTFRDQTLANCILCLGINQSQHERQLDPHQGRKLPRDRQLDQLTLLQGILWSSFRLFRTEFTGLYPHARHGDQEPRIHSAFSHQKAMIKRLFLIILTTAINDAHPITLGNVPPRSLNMETVFAQLRQLEICRLNTLPATERCLISSSIKSPAESYNFTAVIRQVWETITAKRCASNLIHVYASAFSDHGADMVHQQDQQGHPQRFAYKCCPSQPYIFDRLVLTSDDRPRGGTASEPLGRGKKEENCAICLEDLFGQEGQAPAFELPCRHRFHLECVGPWLKLENPWMRGLFPPLKRNCPLCRRNFTLLECVLAADAKMRDQQEKQKSR</sequence>
<protein>
    <recommendedName>
        <fullName evidence="2">RING-type domain-containing protein</fullName>
    </recommendedName>
</protein>
<organism evidence="3 4">
    <name type="scientific">Triangularia setosa</name>
    <dbReference type="NCBI Taxonomy" id="2587417"/>
    <lineage>
        <taxon>Eukaryota</taxon>
        <taxon>Fungi</taxon>
        <taxon>Dikarya</taxon>
        <taxon>Ascomycota</taxon>
        <taxon>Pezizomycotina</taxon>
        <taxon>Sordariomycetes</taxon>
        <taxon>Sordariomycetidae</taxon>
        <taxon>Sordariales</taxon>
        <taxon>Podosporaceae</taxon>
        <taxon>Triangularia</taxon>
    </lineage>
</organism>
<evidence type="ECO:0000313" key="3">
    <source>
        <dbReference type="EMBL" id="KAK4173545.1"/>
    </source>
</evidence>
<keyword evidence="1" id="KW-0479">Metal-binding</keyword>
<name>A0AAN7A507_9PEZI</name>
<dbReference type="GO" id="GO:0008270">
    <property type="term" value="F:zinc ion binding"/>
    <property type="evidence" value="ECO:0007669"/>
    <property type="project" value="UniProtKB-KW"/>
</dbReference>
<dbReference type="SMART" id="SM00184">
    <property type="entry name" value="RING"/>
    <property type="match status" value="1"/>
</dbReference>
<dbReference type="InterPro" id="IPR001841">
    <property type="entry name" value="Znf_RING"/>
</dbReference>
<dbReference type="InterPro" id="IPR051826">
    <property type="entry name" value="E3_ubiquitin-ligase_domain"/>
</dbReference>
<gene>
    <name evidence="3" type="ORF">QBC36DRAFT_293298</name>
</gene>
<dbReference type="PANTHER" id="PTHR22765">
    <property type="entry name" value="RING FINGER AND PROTEASE ASSOCIATED DOMAIN-CONTAINING"/>
    <property type="match status" value="1"/>
</dbReference>
<dbReference type="EMBL" id="MU866336">
    <property type="protein sequence ID" value="KAK4173545.1"/>
    <property type="molecule type" value="Genomic_DNA"/>
</dbReference>
<dbReference type="PROSITE" id="PS50089">
    <property type="entry name" value="ZF_RING_2"/>
    <property type="match status" value="1"/>
</dbReference>
<dbReference type="SUPFAM" id="SSF57850">
    <property type="entry name" value="RING/U-box"/>
    <property type="match status" value="1"/>
</dbReference>
<dbReference type="Pfam" id="PF13639">
    <property type="entry name" value="zf-RING_2"/>
    <property type="match status" value="1"/>
</dbReference>
<dbReference type="GO" id="GO:0006511">
    <property type="term" value="P:ubiquitin-dependent protein catabolic process"/>
    <property type="evidence" value="ECO:0007669"/>
    <property type="project" value="TreeGrafter"/>
</dbReference>
<evidence type="ECO:0000259" key="2">
    <source>
        <dbReference type="PROSITE" id="PS50089"/>
    </source>
</evidence>
<reference evidence="3" key="2">
    <citation type="submission" date="2023-05" db="EMBL/GenBank/DDBJ databases">
        <authorList>
            <consortium name="Lawrence Berkeley National Laboratory"/>
            <person name="Steindorff A."/>
            <person name="Hensen N."/>
            <person name="Bonometti L."/>
            <person name="Westerberg I."/>
            <person name="Brannstrom I.O."/>
            <person name="Guillou S."/>
            <person name="Cros-Aarteil S."/>
            <person name="Calhoun S."/>
            <person name="Haridas S."/>
            <person name="Kuo A."/>
            <person name="Mondo S."/>
            <person name="Pangilinan J."/>
            <person name="Riley R."/>
            <person name="Labutti K."/>
            <person name="Andreopoulos B."/>
            <person name="Lipzen A."/>
            <person name="Chen C."/>
            <person name="Yanf M."/>
            <person name="Daum C."/>
            <person name="Ng V."/>
            <person name="Clum A."/>
            <person name="Ohm R."/>
            <person name="Martin F."/>
            <person name="Silar P."/>
            <person name="Natvig D."/>
            <person name="Lalanne C."/>
            <person name="Gautier V."/>
            <person name="Ament-Velasquez S.L."/>
            <person name="Kruys A."/>
            <person name="Hutchinson M.I."/>
            <person name="Powell A.J."/>
            <person name="Barry K."/>
            <person name="Miller A.N."/>
            <person name="Grigoriev I.V."/>
            <person name="Debuchy R."/>
            <person name="Gladieux P."/>
            <person name="Thoren M.H."/>
            <person name="Johannesson H."/>
        </authorList>
    </citation>
    <scope>NUCLEOTIDE SEQUENCE</scope>
    <source>
        <strain evidence="3">CBS 892.96</strain>
    </source>
</reference>
<evidence type="ECO:0000256" key="1">
    <source>
        <dbReference type="PROSITE-ProRule" id="PRU00175"/>
    </source>
</evidence>
<comment type="caution">
    <text evidence="3">The sequence shown here is derived from an EMBL/GenBank/DDBJ whole genome shotgun (WGS) entry which is preliminary data.</text>
</comment>